<dbReference type="Proteomes" id="UP000044806">
    <property type="component" value="Unassembled WGS sequence"/>
</dbReference>
<sequence length="174" mass="20387">MHFIGRHSQTIFHELVSFSDKLHVAVFDTVVNHFHEVTGTIVAHPVTARLTSVSFCRNALENRFYRFPCFRCATRHDRRSETCTFFTTRNTRTDEVNAFFTQRFDTAVSIREVGVTTINDDVTFVEQWNQLLDEVINHLTCTNHQHHFAWRRQFIDQLLQSVSANNVSAFCWAF</sequence>
<accession>A0A655NZQ3</accession>
<protein>
    <submittedName>
        <fullName evidence="1">Uncharacterized protein</fullName>
    </submittedName>
</protein>
<evidence type="ECO:0000313" key="2">
    <source>
        <dbReference type="Proteomes" id="UP000044806"/>
    </source>
</evidence>
<dbReference type="EMBL" id="CWOW01000012">
    <property type="protein sequence ID" value="CSA80385.1"/>
    <property type="molecule type" value="Genomic_DNA"/>
</dbReference>
<proteinExistence type="predicted"/>
<name>A0A655NZQ3_VIBCL</name>
<organism evidence="1 2">
    <name type="scientific">Vibrio cholerae</name>
    <dbReference type="NCBI Taxonomy" id="666"/>
    <lineage>
        <taxon>Bacteria</taxon>
        <taxon>Pseudomonadati</taxon>
        <taxon>Pseudomonadota</taxon>
        <taxon>Gammaproteobacteria</taxon>
        <taxon>Vibrionales</taxon>
        <taxon>Vibrionaceae</taxon>
        <taxon>Vibrio</taxon>
    </lineage>
</organism>
<gene>
    <name evidence="1" type="ORF">ERS013165_02472</name>
</gene>
<evidence type="ECO:0000313" key="1">
    <source>
        <dbReference type="EMBL" id="CSA80385.1"/>
    </source>
</evidence>
<reference evidence="1 2" key="1">
    <citation type="submission" date="2015-07" db="EMBL/GenBank/DDBJ databases">
        <authorList>
            <consortium name="Pathogen Informatics"/>
        </authorList>
    </citation>
    <scope>NUCLEOTIDE SEQUENCE [LARGE SCALE GENOMIC DNA]</scope>
    <source>
        <strain evidence="1 2">A51</strain>
    </source>
</reference>
<dbReference type="AlphaFoldDB" id="A0A655NZQ3"/>